<proteinExistence type="predicted"/>
<dbReference type="RefSeq" id="WP_178734042.1">
    <property type="nucleotide sequence ID" value="NZ_JABUOH010000026.1"/>
</dbReference>
<accession>A0A851HC75</accession>
<reference evidence="1 2" key="1">
    <citation type="submission" date="2020-06" db="EMBL/GenBank/DDBJ databases">
        <title>Draft genome sequence of Candidatus Phytoplasma pruni (X-disease group, subgroup 16SrIII-B) strain ChTDIII from Argentina.</title>
        <authorList>
            <person name="Fernandez F.D."/>
            <person name="Zuebert C."/>
            <person name="Huettel B."/>
            <person name="Kube M."/>
            <person name="Conci L.R."/>
        </authorList>
    </citation>
    <scope>NUCLEOTIDE SEQUENCE [LARGE SCALE GENOMIC DNA]</scope>
    <source>
        <strain evidence="1 2">ChTDIII</strain>
    </source>
</reference>
<name>A0A851HC75_9MOLU</name>
<gene>
    <name evidence="1" type="ORF">HR065_00890</name>
</gene>
<organism evidence="1 2">
    <name type="scientific">Candidatus Phytoplasma pruni</name>
    <dbReference type="NCBI Taxonomy" id="479893"/>
    <lineage>
        <taxon>Bacteria</taxon>
        <taxon>Bacillati</taxon>
        <taxon>Mycoplasmatota</taxon>
        <taxon>Mollicutes</taxon>
        <taxon>Acholeplasmatales</taxon>
        <taxon>Acholeplasmataceae</taxon>
        <taxon>Candidatus Phytoplasma</taxon>
        <taxon>16SrIII (X-disease group)</taxon>
    </lineage>
</organism>
<evidence type="ECO:0000313" key="2">
    <source>
        <dbReference type="Proteomes" id="UP000568109"/>
    </source>
</evidence>
<dbReference type="EMBL" id="JABUOH010000026">
    <property type="protein sequence ID" value="NWN45641.1"/>
    <property type="molecule type" value="Genomic_DNA"/>
</dbReference>
<keyword evidence="2" id="KW-1185">Reference proteome</keyword>
<sequence>MSNIPKTTENQSNLVVQFLKDQAKIRQELLTYYDKLITKILKIIGNSEKLSEEQDEEIGFLLYKEIADYGNADEIFCQLNHVLNIEFEM</sequence>
<comment type="caution">
    <text evidence="1">The sequence shown here is derived from an EMBL/GenBank/DDBJ whole genome shotgun (WGS) entry which is preliminary data.</text>
</comment>
<protein>
    <submittedName>
        <fullName evidence="1">Uncharacterized protein</fullName>
    </submittedName>
</protein>
<dbReference type="Proteomes" id="UP000568109">
    <property type="component" value="Unassembled WGS sequence"/>
</dbReference>
<evidence type="ECO:0000313" key="1">
    <source>
        <dbReference type="EMBL" id="NWN45641.1"/>
    </source>
</evidence>
<dbReference type="AlphaFoldDB" id="A0A851HC75"/>